<proteinExistence type="inferred from homology"/>
<protein>
    <recommendedName>
        <fullName evidence="11">GDSL esterase/lipase 7</fullName>
    </recommendedName>
</protein>
<evidence type="ECO:0000256" key="7">
    <source>
        <dbReference type="ARBA" id="ARBA00023098"/>
    </source>
</evidence>
<evidence type="ECO:0008006" key="11">
    <source>
        <dbReference type="Google" id="ProtNLM"/>
    </source>
</evidence>
<dbReference type="GO" id="GO:0016042">
    <property type="term" value="P:lipid catabolic process"/>
    <property type="evidence" value="ECO:0007669"/>
    <property type="project" value="UniProtKB-KW"/>
</dbReference>
<dbReference type="CDD" id="cd01837">
    <property type="entry name" value="SGNH_plant_lipase_like"/>
    <property type="match status" value="1"/>
</dbReference>
<evidence type="ECO:0000313" key="9">
    <source>
        <dbReference type="EMBL" id="KAG6491273.1"/>
    </source>
</evidence>
<evidence type="ECO:0000313" key="10">
    <source>
        <dbReference type="Proteomes" id="UP000734854"/>
    </source>
</evidence>
<evidence type="ECO:0000256" key="2">
    <source>
        <dbReference type="ARBA" id="ARBA00008668"/>
    </source>
</evidence>
<dbReference type="Pfam" id="PF00657">
    <property type="entry name" value="Lipase_GDSL"/>
    <property type="match status" value="1"/>
</dbReference>
<dbReference type="InterPro" id="IPR051238">
    <property type="entry name" value="GDSL_esterase/lipase"/>
</dbReference>
<name>A0A8J5FPG9_ZINOF</name>
<evidence type="ECO:0000256" key="6">
    <source>
        <dbReference type="ARBA" id="ARBA00022963"/>
    </source>
</evidence>
<dbReference type="InterPro" id="IPR001087">
    <property type="entry name" value="GDSL"/>
</dbReference>
<dbReference type="SUPFAM" id="SSF52266">
    <property type="entry name" value="SGNH hydrolase"/>
    <property type="match status" value="1"/>
</dbReference>
<keyword evidence="5" id="KW-0378">Hydrolase</keyword>
<evidence type="ECO:0000256" key="5">
    <source>
        <dbReference type="ARBA" id="ARBA00022801"/>
    </source>
</evidence>
<comment type="similarity">
    <text evidence="2">Belongs to the 'GDSL' lipolytic enzyme family.</text>
</comment>
<comment type="subcellular location">
    <subcellularLocation>
        <location evidence="1">Secreted</location>
    </subcellularLocation>
</comment>
<reference evidence="9 10" key="1">
    <citation type="submission" date="2020-08" db="EMBL/GenBank/DDBJ databases">
        <title>Plant Genome Project.</title>
        <authorList>
            <person name="Zhang R.-G."/>
        </authorList>
    </citation>
    <scope>NUCLEOTIDE SEQUENCE [LARGE SCALE GENOMIC DNA]</scope>
    <source>
        <tissue evidence="9">Rhizome</tissue>
    </source>
</reference>
<comment type="caution">
    <text evidence="9">The sequence shown here is derived from an EMBL/GenBank/DDBJ whole genome shotgun (WGS) entry which is preliminary data.</text>
</comment>
<dbReference type="GO" id="GO:0005576">
    <property type="term" value="C:extracellular region"/>
    <property type="evidence" value="ECO:0007669"/>
    <property type="project" value="UniProtKB-SubCell"/>
</dbReference>
<feature type="signal peptide" evidence="8">
    <location>
        <begin position="1"/>
        <end position="23"/>
    </location>
</feature>
<organism evidence="9 10">
    <name type="scientific">Zingiber officinale</name>
    <name type="common">Ginger</name>
    <name type="synonym">Amomum zingiber</name>
    <dbReference type="NCBI Taxonomy" id="94328"/>
    <lineage>
        <taxon>Eukaryota</taxon>
        <taxon>Viridiplantae</taxon>
        <taxon>Streptophyta</taxon>
        <taxon>Embryophyta</taxon>
        <taxon>Tracheophyta</taxon>
        <taxon>Spermatophyta</taxon>
        <taxon>Magnoliopsida</taxon>
        <taxon>Liliopsida</taxon>
        <taxon>Zingiberales</taxon>
        <taxon>Zingiberaceae</taxon>
        <taxon>Zingiber</taxon>
    </lineage>
</organism>
<keyword evidence="3" id="KW-0964">Secreted</keyword>
<keyword evidence="10" id="KW-1185">Reference proteome</keyword>
<dbReference type="EMBL" id="JACMSC010000014">
    <property type="protein sequence ID" value="KAG6491273.1"/>
    <property type="molecule type" value="Genomic_DNA"/>
</dbReference>
<dbReference type="InterPro" id="IPR036514">
    <property type="entry name" value="SGNH_hydro_sf"/>
</dbReference>
<sequence length="364" mass="39883">MEKRLNLFMAVLQGLLFCTTTRCATVPAMFIFGDSLIDSGNNNYIASVTRANYYPYGIDFIGPTGRFCNGLTVTDYAGFGEAKYLGLPFPPPYLSVPSGAAMIMGGVNYGSAAAGILDETGNNYGSKISLNEQIELFGKTVEIQLTTLLLDPEALSDYLSSSLFIVTIGSNDYINNYLLPEFYSTSRIYSGEDFAKLLVDNLSQQLMRMYNIGARKMLLVGIGPLGCIPNQLAMNPNATGCVEVVNDLVRPFNQNLKQAMLKLNSTLPGSFFVFHNIYDTFIDMVQNSSKYGFLVTNQACCGHGRYGGQLSCLPMERPCSNRDQYLFWDSFHPTQAANAIMSNGCFSATATDCFPITGDQLVEI</sequence>
<evidence type="ECO:0000256" key="4">
    <source>
        <dbReference type="ARBA" id="ARBA00022729"/>
    </source>
</evidence>
<accession>A0A8J5FPG9</accession>
<keyword evidence="7" id="KW-0443">Lipid metabolism</keyword>
<keyword evidence="6" id="KW-0442">Lipid degradation</keyword>
<evidence type="ECO:0000256" key="3">
    <source>
        <dbReference type="ARBA" id="ARBA00022525"/>
    </source>
</evidence>
<evidence type="ECO:0000256" key="8">
    <source>
        <dbReference type="SAM" id="SignalP"/>
    </source>
</evidence>
<dbReference type="PANTHER" id="PTHR45650:SF79">
    <property type="entry name" value="GDSL ESTERASE_LIPASE 7"/>
    <property type="match status" value="1"/>
</dbReference>
<feature type="chain" id="PRO_5035246703" description="GDSL esterase/lipase 7" evidence="8">
    <location>
        <begin position="24"/>
        <end position="364"/>
    </location>
</feature>
<evidence type="ECO:0000256" key="1">
    <source>
        <dbReference type="ARBA" id="ARBA00004613"/>
    </source>
</evidence>
<dbReference type="PANTHER" id="PTHR45650">
    <property type="entry name" value="GDSL-LIKE LIPASE/ACYLHYDROLASE-RELATED"/>
    <property type="match status" value="1"/>
</dbReference>
<dbReference type="InterPro" id="IPR035669">
    <property type="entry name" value="SGNH_plant_lipase-like"/>
</dbReference>
<dbReference type="Gene3D" id="3.40.50.1110">
    <property type="entry name" value="SGNH hydrolase"/>
    <property type="match status" value="1"/>
</dbReference>
<dbReference type="AlphaFoldDB" id="A0A8J5FPG9"/>
<dbReference type="GO" id="GO:0016788">
    <property type="term" value="F:hydrolase activity, acting on ester bonds"/>
    <property type="evidence" value="ECO:0007669"/>
    <property type="project" value="InterPro"/>
</dbReference>
<dbReference type="Proteomes" id="UP000734854">
    <property type="component" value="Unassembled WGS sequence"/>
</dbReference>
<keyword evidence="4 8" id="KW-0732">Signal</keyword>
<gene>
    <name evidence="9" type="ORF">ZIOFF_052611</name>
</gene>